<organism evidence="1 2">
    <name type="scientific">Mucuna pruriens</name>
    <name type="common">Velvet bean</name>
    <name type="synonym">Dolichos pruriens</name>
    <dbReference type="NCBI Taxonomy" id="157652"/>
    <lineage>
        <taxon>Eukaryota</taxon>
        <taxon>Viridiplantae</taxon>
        <taxon>Streptophyta</taxon>
        <taxon>Embryophyta</taxon>
        <taxon>Tracheophyta</taxon>
        <taxon>Spermatophyta</taxon>
        <taxon>Magnoliopsida</taxon>
        <taxon>eudicotyledons</taxon>
        <taxon>Gunneridae</taxon>
        <taxon>Pentapetalae</taxon>
        <taxon>rosids</taxon>
        <taxon>fabids</taxon>
        <taxon>Fabales</taxon>
        <taxon>Fabaceae</taxon>
        <taxon>Papilionoideae</taxon>
        <taxon>50 kb inversion clade</taxon>
        <taxon>NPAAA clade</taxon>
        <taxon>indigoferoid/millettioid clade</taxon>
        <taxon>Phaseoleae</taxon>
        <taxon>Mucuna</taxon>
    </lineage>
</organism>
<dbReference type="InterPro" id="IPR036397">
    <property type="entry name" value="RNaseH_sf"/>
</dbReference>
<keyword evidence="2" id="KW-1185">Reference proteome</keyword>
<dbReference type="Proteomes" id="UP000257109">
    <property type="component" value="Unassembled WGS sequence"/>
</dbReference>
<reference evidence="1" key="1">
    <citation type="submission" date="2018-05" db="EMBL/GenBank/DDBJ databases">
        <title>Draft genome of Mucuna pruriens seed.</title>
        <authorList>
            <person name="Nnadi N.E."/>
            <person name="Vos R."/>
            <person name="Hasami M.H."/>
            <person name="Devisetty U.K."/>
            <person name="Aguiy J.C."/>
        </authorList>
    </citation>
    <scope>NUCLEOTIDE SEQUENCE [LARGE SCALE GENOMIC DNA]</scope>
    <source>
        <strain evidence="1">JCA_2017</strain>
    </source>
</reference>
<comment type="caution">
    <text evidence="1">The sequence shown here is derived from an EMBL/GenBank/DDBJ whole genome shotgun (WGS) entry which is preliminary data.</text>
</comment>
<sequence length="107" mass="12119">MQIDVHHICEKCLVCKTGKSKSRPKDGQIEVVNETLSQLLQCFMGKSLKFYEEWLLHIEFAYNRVVHKTTSHTPFEFVCGFNVLSPLDLLPLLGMASIAHQDGLSKA</sequence>
<protein>
    <recommendedName>
        <fullName evidence="3">Integrase catalytic domain-containing protein</fullName>
    </recommendedName>
</protein>
<dbReference type="SUPFAM" id="SSF53098">
    <property type="entry name" value="Ribonuclease H-like"/>
    <property type="match status" value="1"/>
</dbReference>
<dbReference type="InterPro" id="IPR012337">
    <property type="entry name" value="RNaseH-like_sf"/>
</dbReference>
<gene>
    <name evidence="1" type="ORF">CR513_42295</name>
</gene>
<accession>A0A371FH72</accession>
<feature type="non-terminal residue" evidence="1">
    <location>
        <position position="1"/>
    </location>
</feature>
<name>A0A371FH72_MUCPR</name>
<dbReference type="EMBL" id="QJKJ01009139">
    <property type="protein sequence ID" value="RDX77570.1"/>
    <property type="molecule type" value="Genomic_DNA"/>
</dbReference>
<evidence type="ECO:0000313" key="1">
    <source>
        <dbReference type="EMBL" id="RDX77570.1"/>
    </source>
</evidence>
<evidence type="ECO:0008006" key="3">
    <source>
        <dbReference type="Google" id="ProtNLM"/>
    </source>
</evidence>
<proteinExistence type="predicted"/>
<dbReference type="Gene3D" id="3.30.420.10">
    <property type="entry name" value="Ribonuclease H-like superfamily/Ribonuclease H"/>
    <property type="match status" value="1"/>
</dbReference>
<dbReference type="GO" id="GO:0003676">
    <property type="term" value="F:nucleic acid binding"/>
    <property type="evidence" value="ECO:0007669"/>
    <property type="project" value="InterPro"/>
</dbReference>
<dbReference type="AlphaFoldDB" id="A0A371FH72"/>
<dbReference type="OrthoDB" id="1935586at2759"/>
<evidence type="ECO:0000313" key="2">
    <source>
        <dbReference type="Proteomes" id="UP000257109"/>
    </source>
</evidence>